<dbReference type="EMBL" id="AMSG01000010">
    <property type="protein sequence ID" value="EKF55177.1"/>
    <property type="molecule type" value="Genomic_DNA"/>
</dbReference>
<dbReference type="AlphaFoldDB" id="K2QKE9"/>
<comment type="caution">
    <text evidence="3">The sequence shown here is derived from an EMBL/GenBank/DDBJ whole genome shotgun (WGS) entry which is preliminary data.</text>
</comment>
<dbReference type="PANTHER" id="PTHR11712">
    <property type="entry name" value="POLYKETIDE SYNTHASE-RELATED"/>
    <property type="match status" value="1"/>
</dbReference>
<evidence type="ECO:0000256" key="1">
    <source>
        <dbReference type="ARBA" id="ARBA00022679"/>
    </source>
</evidence>
<dbReference type="InterPro" id="IPR000794">
    <property type="entry name" value="Beta-ketoacyl_synthase"/>
</dbReference>
<dbReference type="InterPro" id="IPR016039">
    <property type="entry name" value="Thiolase-like"/>
</dbReference>
<gene>
    <name evidence="3" type="ORF">I215_09107</name>
</gene>
<dbReference type="RefSeq" id="WP_008991670.1">
    <property type="nucleotide sequence ID" value="NZ_AMSG01000010.1"/>
</dbReference>
<dbReference type="eggNOG" id="COG0304">
    <property type="taxonomic scope" value="Bacteria"/>
</dbReference>
<dbReference type="Pfam" id="PF00109">
    <property type="entry name" value="ketoacyl-synt"/>
    <property type="match status" value="1"/>
</dbReference>
<organism evidence="3 4">
    <name type="scientific">Galbibacter marinus</name>
    <dbReference type="NCBI Taxonomy" id="555500"/>
    <lineage>
        <taxon>Bacteria</taxon>
        <taxon>Pseudomonadati</taxon>
        <taxon>Bacteroidota</taxon>
        <taxon>Flavobacteriia</taxon>
        <taxon>Flavobacteriales</taxon>
        <taxon>Flavobacteriaceae</taxon>
        <taxon>Galbibacter</taxon>
    </lineage>
</organism>
<dbReference type="GO" id="GO:0006633">
    <property type="term" value="P:fatty acid biosynthetic process"/>
    <property type="evidence" value="ECO:0007669"/>
    <property type="project" value="TreeGrafter"/>
</dbReference>
<sequence>MNKRIVITGWGIVSPFGLSNQDFESSFDNKLAYSKKEDWESEHLGPQYFGAIPEFDILQQIDSLRPPFPNRYSSIGLLACINALKDAGLLENKELTEKAGLVITTTLGASTAIQSYLSKLYKKGPDRVSPFNFSKATSNSILGDISRILGLKGPGSLVYGEESVTYGVDLINNDHTDIIVCGGVDEITELNIYLADKKARLVSPNGTSVYEHLINDNQKDQSIFSEAASFVVIESLESAQKRGAKIYAEIVDYKQFRDQRSSKVIFERSTDSLQGNLIELLNKNQIRDKDPLLFYGSACLPWHIQSYEWEALSDLPFEFSYGNSKASIGEGLSGSNNCTLVSTLLAHTKGRLANVLKDAVVLRDPPKNISLDSLKGNEEFTSITHTFSVGGSNTLLMLKTMRNDQRP</sequence>
<dbReference type="SUPFAM" id="SSF53901">
    <property type="entry name" value="Thiolase-like"/>
    <property type="match status" value="2"/>
</dbReference>
<dbReference type="OrthoDB" id="621666at2"/>
<name>K2QKE9_9FLAO</name>
<evidence type="ECO:0000313" key="4">
    <source>
        <dbReference type="Proteomes" id="UP000007364"/>
    </source>
</evidence>
<reference evidence="3 4" key="1">
    <citation type="journal article" date="2012" name="J. Bacteriol.">
        <title>Genome Sequence of Galbibacter marinum Type Strain ck-I2-15.</title>
        <authorList>
            <person name="Lai Q."/>
            <person name="Li C."/>
            <person name="Shao Z."/>
        </authorList>
    </citation>
    <scope>NUCLEOTIDE SEQUENCE [LARGE SCALE GENOMIC DNA]</scope>
    <source>
        <strain evidence="4">ck-I2-15</strain>
    </source>
</reference>
<dbReference type="GO" id="GO:0004315">
    <property type="term" value="F:3-oxoacyl-[acyl-carrier-protein] synthase activity"/>
    <property type="evidence" value="ECO:0007669"/>
    <property type="project" value="TreeGrafter"/>
</dbReference>
<dbReference type="Proteomes" id="UP000007364">
    <property type="component" value="Unassembled WGS sequence"/>
</dbReference>
<feature type="domain" description="Beta-ketoacyl synthase-like N-terminal" evidence="2">
    <location>
        <begin position="3"/>
        <end position="239"/>
    </location>
</feature>
<evidence type="ECO:0000313" key="3">
    <source>
        <dbReference type="EMBL" id="EKF55177.1"/>
    </source>
</evidence>
<keyword evidence="4" id="KW-1185">Reference proteome</keyword>
<evidence type="ECO:0000259" key="2">
    <source>
        <dbReference type="Pfam" id="PF00109"/>
    </source>
</evidence>
<protein>
    <submittedName>
        <fullName evidence="3">3-oxoacyl-(Acyl-carrier-protein) synthase 2</fullName>
    </submittedName>
</protein>
<dbReference type="Gene3D" id="3.40.47.10">
    <property type="match status" value="1"/>
</dbReference>
<dbReference type="PANTHER" id="PTHR11712:SF336">
    <property type="entry name" value="3-OXOACYL-[ACYL-CARRIER-PROTEIN] SYNTHASE, MITOCHONDRIAL"/>
    <property type="match status" value="1"/>
</dbReference>
<dbReference type="STRING" id="555500.I215_09107"/>
<dbReference type="InterPro" id="IPR014030">
    <property type="entry name" value="Ketoacyl_synth_N"/>
</dbReference>
<accession>K2QKE9</accession>
<proteinExistence type="predicted"/>
<keyword evidence="1" id="KW-0808">Transferase</keyword>